<feature type="transmembrane region" description="Helical" evidence="6">
    <location>
        <begin position="206"/>
        <end position="225"/>
    </location>
</feature>
<dbReference type="SUPFAM" id="SSF48317">
    <property type="entry name" value="Acid phosphatase/Vanadium-dependent haloperoxidase"/>
    <property type="match status" value="1"/>
</dbReference>
<reference evidence="9" key="1">
    <citation type="submission" date="2020-03" db="EMBL/GenBank/DDBJ databases">
        <title>FDA dAtabase for Regulatory Grade micrObial Sequences (FDA-ARGOS): Supporting development and validation of Infectious Disease Dx tests.</title>
        <authorList>
            <person name="Campos J."/>
            <person name="Goldberg B."/>
            <person name="Tallon L."/>
            <person name="Sadzewicz L."/>
            <person name="Vavikolanu K."/>
            <person name="Mehta A."/>
            <person name="Aluvathingal J."/>
            <person name="Nadendla S."/>
            <person name="Nandy P."/>
            <person name="Geyer C."/>
            <person name="Yan Y."/>
            <person name="Sichtig H."/>
        </authorList>
    </citation>
    <scope>NUCLEOTIDE SEQUENCE [LARGE SCALE GENOMIC DNA]</scope>
    <source>
        <strain evidence="9">FDAARGOS_652</strain>
    </source>
</reference>
<dbReference type="Gene3D" id="1.20.144.10">
    <property type="entry name" value="Phosphatidic acid phosphatase type 2/haloperoxidase"/>
    <property type="match status" value="1"/>
</dbReference>
<dbReference type="PANTHER" id="PTHR10165:SF35">
    <property type="entry name" value="RE23632P"/>
    <property type="match status" value="1"/>
</dbReference>
<sequence length="265" mass="30354">MQQQQQQQLQQKNKLCITSSQFRLYFPDWITVGILRTIHNQFGKQWIPFHRLFHVNDLSISHPYSSTQRVGRFQLYLYSTYIPCVVIVILAFCKRSSLQSRSHLAQVSLLGLLFSVSSVSVLTDILKCWIGNPRPDFLARCGPALKTPLNTLVGLDVCTSPLGIKHLYDGLRSTPSGHSSMAFAGLLFLSLWIFKQYKILSRVEYRAGLVIVGCLPVLLATYIALSRTQDYRHHFFDVIFGSLLGIVFAWFTHWKYFGCSQNRGW</sequence>
<dbReference type="GO" id="GO:0006644">
    <property type="term" value="P:phospholipid metabolic process"/>
    <property type="evidence" value="ECO:0007669"/>
    <property type="project" value="InterPro"/>
</dbReference>
<organism evidence="9 10">
    <name type="scientific">Candida parapsilosis</name>
    <name type="common">Yeast</name>
    <dbReference type="NCBI Taxonomy" id="5480"/>
    <lineage>
        <taxon>Eukaryota</taxon>
        <taxon>Fungi</taxon>
        <taxon>Dikarya</taxon>
        <taxon>Ascomycota</taxon>
        <taxon>Saccharomycotina</taxon>
        <taxon>Pichiomycetes</taxon>
        <taxon>Debaryomycetaceae</taxon>
        <taxon>Candida/Lodderomyces clade</taxon>
        <taxon>Candida</taxon>
    </lineage>
</organism>
<comment type="subcellular location">
    <subcellularLocation>
        <location evidence="1">Membrane</location>
        <topology evidence="1">Multi-pass membrane protein</topology>
    </subcellularLocation>
</comment>
<dbReference type="CDD" id="cd03390">
    <property type="entry name" value="PAP2_containing_1_like"/>
    <property type="match status" value="1"/>
</dbReference>
<evidence type="ECO:0000256" key="6">
    <source>
        <dbReference type="SAM" id="Phobius"/>
    </source>
</evidence>
<evidence type="ECO:0000259" key="7">
    <source>
        <dbReference type="SMART" id="SM00014"/>
    </source>
</evidence>
<dbReference type="GO" id="GO:0008195">
    <property type="term" value="F:phosphatidate phosphatase activity"/>
    <property type="evidence" value="ECO:0007669"/>
    <property type="project" value="TreeGrafter"/>
</dbReference>
<dbReference type="SMART" id="SM00014">
    <property type="entry name" value="acidPPc"/>
    <property type="match status" value="1"/>
</dbReference>
<dbReference type="InterPro" id="IPR043216">
    <property type="entry name" value="PAP-like"/>
</dbReference>
<dbReference type="GO" id="GO:0046839">
    <property type="term" value="P:phospholipid dephosphorylation"/>
    <property type="evidence" value="ECO:0007669"/>
    <property type="project" value="TreeGrafter"/>
</dbReference>
<dbReference type="AlphaFoldDB" id="A0A8X7TEK6"/>
<feature type="transmembrane region" description="Helical" evidence="6">
    <location>
        <begin position="73"/>
        <end position="92"/>
    </location>
</feature>
<feature type="transmembrane region" description="Helical" evidence="6">
    <location>
        <begin position="177"/>
        <end position="194"/>
    </location>
</feature>
<keyword evidence="4 6" id="KW-1133">Transmembrane helix</keyword>
<dbReference type="Proteomes" id="UP000590412">
    <property type="component" value="Unassembled WGS sequence"/>
</dbReference>
<dbReference type="PANTHER" id="PTHR10165">
    <property type="entry name" value="LIPID PHOSPHATE PHOSPHATASE"/>
    <property type="match status" value="1"/>
</dbReference>
<proteinExistence type="inferred from homology"/>
<evidence type="ECO:0000313" key="9">
    <source>
        <dbReference type="EMBL" id="KAF6059226.1"/>
    </source>
</evidence>
<dbReference type="Pfam" id="PF01569">
    <property type="entry name" value="PAP2"/>
    <property type="match status" value="1"/>
</dbReference>
<evidence type="ECO:0000256" key="4">
    <source>
        <dbReference type="ARBA" id="ARBA00022989"/>
    </source>
</evidence>
<feature type="domain" description="Phosphatidic acid phosphatase type 2/haloperoxidase" evidence="7">
    <location>
        <begin position="109"/>
        <end position="253"/>
    </location>
</feature>
<feature type="transmembrane region" description="Helical" evidence="6">
    <location>
        <begin position="231"/>
        <end position="251"/>
    </location>
</feature>
<keyword evidence="3 6" id="KW-0812">Transmembrane</keyword>
<evidence type="ECO:0000313" key="10">
    <source>
        <dbReference type="Proteomes" id="UP000590412"/>
    </source>
</evidence>
<dbReference type="OrthoDB" id="10030083at2759"/>
<dbReference type="EMBL" id="JABWAB010000002">
    <property type="protein sequence ID" value="KAF6057979.1"/>
    <property type="molecule type" value="Genomic_DNA"/>
</dbReference>
<comment type="caution">
    <text evidence="9">The sequence shown here is derived from an EMBL/GenBank/DDBJ whole genome shotgun (WGS) entry which is preliminary data.</text>
</comment>
<dbReference type="GO" id="GO:0016020">
    <property type="term" value="C:membrane"/>
    <property type="evidence" value="ECO:0007669"/>
    <property type="project" value="UniProtKB-SubCell"/>
</dbReference>
<dbReference type="InterPro" id="IPR036938">
    <property type="entry name" value="PAP2/HPO_sf"/>
</dbReference>
<evidence type="ECO:0000256" key="3">
    <source>
        <dbReference type="ARBA" id="ARBA00022692"/>
    </source>
</evidence>
<name>A0A8X7TEK6_CANPA</name>
<gene>
    <name evidence="9" type="ORF">FOB60_000808</name>
    <name evidence="8" type="ORF">FOB60_001441</name>
</gene>
<evidence type="ECO:0000256" key="1">
    <source>
        <dbReference type="ARBA" id="ARBA00004141"/>
    </source>
</evidence>
<dbReference type="EMBL" id="JABWAB010000001">
    <property type="protein sequence ID" value="KAF6059226.1"/>
    <property type="molecule type" value="Genomic_DNA"/>
</dbReference>
<protein>
    <submittedName>
        <fullName evidence="9">PAP2 family protein</fullName>
    </submittedName>
</protein>
<evidence type="ECO:0000256" key="5">
    <source>
        <dbReference type="ARBA" id="ARBA00023136"/>
    </source>
</evidence>
<evidence type="ECO:0000313" key="8">
    <source>
        <dbReference type="EMBL" id="KAF6057979.1"/>
    </source>
</evidence>
<evidence type="ECO:0000256" key="2">
    <source>
        <dbReference type="ARBA" id="ARBA00008816"/>
    </source>
</evidence>
<dbReference type="InterPro" id="IPR000326">
    <property type="entry name" value="PAP2/HPO"/>
</dbReference>
<comment type="similarity">
    <text evidence="2">Belongs to the PA-phosphatase related phosphoesterase family.</text>
</comment>
<keyword evidence="5 6" id="KW-0472">Membrane</keyword>
<accession>A0A8X7TEK6</accession>